<comment type="caution">
    <text evidence="2">The sequence shown here is derived from an EMBL/GenBank/DDBJ whole genome shotgun (WGS) entry which is preliminary data.</text>
</comment>
<organism evidence="2 3">
    <name type="scientific">Erwinia aphidicola</name>
    <dbReference type="NCBI Taxonomy" id="68334"/>
    <lineage>
        <taxon>Bacteria</taxon>
        <taxon>Pseudomonadati</taxon>
        <taxon>Pseudomonadota</taxon>
        <taxon>Gammaproteobacteria</taxon>
        <taxon>Enterobacterales</taxon>
        <taxon>Erwiniaceae</taxon>
        <taxon>Erwinia</taxon>
    </lineage>
</organism>
<dbReference type="InterPro" id="IPR050126">
    <property type="entry name" value="Ap4A_hydrolase"/>
</dbReference>
<dbReference type="InterPro" id="IPR006186">
    <property type="entry name" value="Ser/Thr-sp_prot-phosphatase"/>
</dbReference>
<protein>
    <submittedName>
        <fullName evidence="2">Metallophosphoesterase</fullName>
    </submittedName>
</protein>
<sequence>MLYHYLNGENWRHIFIVGDLHGCRDMLQQQLTALHFDQQRDLVIGVGDLIDRGPDSAGCLALLHQPWFRCVRGNHEQMALDALSGAGSQMWRRNGGDWFYSMKGLPVLEVKRNLLRCHELPLILHLQLTERVAVIAHADYPAEEYAWGKEIDTEAVLWGRERVAAAQRGKGARIRGADDFYFGHTPLPAPLNAWNQHYIDTGAVFGNNLTLVQVQ</sequence>
<dbReference type="PANTHER" id="PTHR42850:SF10">
    <property type="entry name" value="SERINE_THREONINE-PROTEIN PHOSPHATASE 1"/>
    <property type="match status" value="1"/>
</dbReference>
<evidence type="ECO:0000259" key="1">
    <source>
        <dbReference type="PROSITE" id="PS00125"/>
    </source>
</evidence>
<dbReference type="Gene3D" id="3.60.21.10">
    <property type="match status" value="1"/>
</dbReference>
<gene>
    <name evidence="2" type="ORF">V8N49_09315</name>
</gene>
<dbReference type="SUPFAM" id="SSF56300">
    <property type="entry name" value="Metallo-dependent phosphatases"/>
    <property type="match status" value="1"/>
</dbReference>
<dbReference type="RefSeq" id="WP_048915857.1">
    <property type="nucleotide sequence ID" value="NZ_JACXBP010000001.1"/>
</dbReference>
<proteinExistence type="predicted"/>
<evidence type="ECO:0000313" key="3">
    <source>
        <dbReference type="Proteomes" id="UP001306592"/>
    </source>
</evidence>
<dbReference type="Proteomes" id="UP001306592">
    <property type="component" value="Unassembled WGS sequence"/>
</dbReference>
<dbReference type="PROSITE" id="PS00125">
    <property type="entry name" value="SER_THR_PHOSPHATASE"/>
    <property type="match status" value="1"/>
</dbReference>
<evidence type="ECO:0000313" key="2">
    <source>
        <dbReference type="EMBL" id="MEI2681857.1"/>
    </source>
</evidence>
<dbReference type="Pfam" id="PF00149">
    <property type="entry name" value="Metallophos"/>
    <property type="match status" value="1"/>
</dbReference>
<feature type="domain" description="Serine/threonine specific protein phosphatases" evidence="1">
    <location>
        <begin position="71"/>
        <end position="76"/>
    </location>
</feature>
<keyword evidence="3" id="KW-1185">Reference proteome</keyword>
<dbReference type="EMBL" id="JBANEI010000005">
    <property type="protein sequence ID" value="MEI2681857.1"/>
    <property type="molecule type" value="Genomic_DNA"/>
</dbReference>
<accession>A0ABU8DEA8</accession>
<dbReference type="InterPro" id="IPR029052">
    <property type="entry name" value="Metallo-depent_PP-like"/>
</dbReference>
<reference evidence="2 3" key="1">
    <citation type="submission" date="2024-02" db="EMBL/GenBank/DDBJ databases">
        <title>First report Erwinia aphidicola in onion in Chile.</title>
        <authorList>
            <person name="Valenzuela M."/>
            <person name="Pena M."/>
            <person name="Dutta B."/>
        </authorList>
    </citation>
    <scope>NUCLEOTIDE SEQUENCE [LARGE SCALE GENOMIC DNA]</scope>
    <source>
        <strain evidence="2 3">QCJ3A</strain>
    </source>
</reference>
<dbReference type="PANTHER" id="PTHR42850">
    <property type="entry name" value="METALLOPHOSPHOESTERASE"/>
    <property type="match status" value="1"/>
</dbReference>
<dbReference type="InterPro" id="IPR004843">
    <property type="entry name" value="Calcineurin-like_PHP"/>
</dbReference>
<name>A0ABU8DEA8_ERWAP</name>